<protein>
    <submittedName>
        <fullName evidence="1">DUF192 domain-containing protein</fullName>
    </submittedName>
</protein>
<dbReference type="InterPro" id="IPR038695">
    <property type="entry name" value="Saro_0823-like_sf"/>
</dbReference>
<dbReference type="EMBL" id="QJRX01000004">
    <property type="protein sequence ID" value="PYC25946.1"/>
    <property type="molecule type" value="Genomic_DNA"/>
</dbReference>
<dbReference type="RefSeq" id="WP_110682294.1">
    <property type="nucleotide sequence ID" value="NZ_CP154874.1"/>
</dbReference>
<evidence type="ECO:0000313" key="2">
    <source>
        <dbReference type="Proteomes" id="UP000248146"/>
    </source>
</evidence>
<organism evidence="1 2">
    <name type="scientific">Aquipseudomonas alcaligenes</name>
    <name type="common">Pseudomonas alcaligenes</name>
    <dbReference type="NCBI Taxonomy" id="43263"/>
    <lineage>
        <taxon>Bacteria</taxon>
        <taxon>Pseudomonadati</taxon>
        <taxon>Pseudomonadota</taxon>
        <taxon>Gammaproteobacteria</taxon>
        <taxon>Pseudomonadales</taxon>
        <taxon>Pseudomonadaceae</taxon>
        <taxon>Aquipseudomonas</taxon>
    </lineage>
</organism>
<dbReference type="Pfam" id="PF02643">
    <property type="entry name" value="DUF192"/>
    <property type="match status" value="1"/>
</dbReference>
<comment type="caution">
    <text evidence="1">The sequence shown here is derived from an EMBL/GenBank/DDBJ whole genome shotgun (WGS) entry which is preliminary data.</text>
</comment>
<evidence type="ECO:0000313" key="1">
    <source>
        <dbReference type="EMBL" id="PYC25946.1"/>
    </source>
</evidence>
<proteinExistence type="predicted"/>
<reference evidence="1 2" key="1">
    <citation type="submission" date="2018-06" db="EMBL/GenBank/DDBJ databases">
        <title>Pseudomonas diversity within urban Lake Michigan freshwaters.</title>
        <authorList>
            <person name="Batrich M."/>
            <person name="Hatzopoulos T."/>
            <person name="Putonti C."/>
        </authorList>
    </citation>
    <scope>NUCLEOTIDE SEQUENCE [LARGE SCALE GENOMIC DNA]</scope>
    <source>
        <strain evidence="1 2">MB-090714</strain>
    </source>
</reference>
<dbReference type="AlphaFoldDB" id="A0A2V4M751"/>
<name>A0A2V4M751_AQUAC</name>
<sequence>MARHLQVRVLRAGEPLTELRLLAAFDLLRRARGLLGRAQPLPGHGLWLKPCSAVHCWFMRYRIDVLFLDGDGRVLKSVASLRPWRMAACRGARSVVEMASGEVQRLNIREGDVISCVA</sequence>
<dbReference type="Gene3D" id="2.60.120.1140">
    <property type="entry name" value="Protein of unknown function DUF192"/>
    <property type="match status" value="1"/>
</dbReference>
<gene>
    <name evidence="1" type="ORF">DMO17_09780</name>
</gene>
<accession>A0A2V4M751</accession>
<dbReference type="OrthoDB" id="9813379at2"/>
<dbReference type="Proteomes" id="UP000248146">
    <property type="component" value="Unassembled WGS sequence"/>
</dbReference>
<dbReference type="InterPro" id="IPR003795">
    <property type="entry name" value="DUF192"/>
</dbReference>